<evidence type="ECO:0000313" key="2">
    <source>
        <dbReference type="Proteomes" id="UP000287394"/>
    </source>
</evidence>
<keyword evidence="2" id="KW-1185">Reference proteome</keyword>
<accession>A0A402D737</accession>
<protein>
    <submittedName>
        <fullName evidence="1">Uncharacterized protein</fullName>
    </submittedName>
</protein>
<dbReference type="EMBL" id="AP025739">
    <property type="protein sequence ID" value="BDI29376.1"/>
    <property type="molecule type" value="Genomic_DNA"/>
</dbReference>
<reference evidence="1 2" key="1">
    <citation type="journal article" date="2019" name="Int. J. Syst. Evol. Microbiol.">
        <title>Capsulimonas corticalis gen. nov., sp. nov., an aerobic capsulated bacterium, of a novel bacterial order, Capsulimonadales ord. nov., of the class Armatimonadia of the phylum Armatimonadetes.</title>
        <authorList>
            <person name="Li J."/>
            <person name="Kudo C."/>
            <person name="Tonouchi A."/>
        </authorList>
    </citation>
    <scope>NUCLEOTIDE SEQUENCE [LARGE SCALE GENOMIC DNA]</scope>
    <source>
        <strain evidence="1 2">AX-7</strain>
    </source>
</reference>
<dbReference type="Proteomes" id="UP000287394">
    <property type="component" value="Chromosome"/>
</dbReference>
<sequence length="85" mass="9593">MKSQIATQLQLTDAVYVLQHLESPEFVCVLHEGIDWICASSCYASLANFQRGAGLIEFTKIIHTPVKTLVFTHFYYEGNLVTLTQ</sequence>
<name>A0A402D737_9BACT</name>
<evidence type="ECO:0000313" key="1">
    <source>
        <dbReference type="EMBL" id="BDI29376.1"/>
    </source>
</evidence>
<dbReference type="RefSeq" id="WP_119325270.1">
    <property type="nucleotide sequence ID" value="NZ_AP025739.1"/>
</dbReference>
<dbReference type="AlphaFoldDB" id="A0A402D737"/>
<organism evidence="1 2">
    <name type="scientific">Capsulimonas corticalis</name>
    <dbReference type="NCBI Taxonomy" id="2219043"/>
    <lineage>
        <taxon>Bacteria</taxon>
        <taxon>Bacillati</taxon>
        <taxon>Armatimonadota</taxon>
        <taxon>Armatimonadia</taxon>
        <taxon>Capsulimonadales</taxon>
        <taxon>Capsulimonadaceae</taxon>
        <taxon>Capsulimonas</taxon>
    </lineage>
</organism>
<gene>
    <name evidence="1" type="ORF">CCAX7_14270</name>
</gene>
<proteinExistence type="predicted"/>
<dbReference type="KEGG" id="ccot:CCAX7_14270"/>